<dbReference type="KEGG" id="drg:H9K76_09645"/>
<organism evidence="1 2">
    <name type="scientific">Diaphorobacter ruginosibacter</name>
    <dbReference type="NCBI Taxonomy" id="1715720"/>
    <lineage>
        <taxon>Bacteria</taxon>
        <taxon>Pseudomonadati</taxon>
        <taxon>Pseudomonadota</taxon>
        <taxon>Betaproteobacteria</taxon>
        <taxon>Burkholderiales</taxon>
        <taxon>Comamonadaceae</taxon>
        <taxon>Diaphorobacter</taxon>
    </lineage>
</organism>
<name>A0A7G9RTV0_9BURK</name>
<proteinExistence type="predicted"/>
<accession>A0A7G9RTV0</accession>
<dbReference type="EMBL" id="CP060714">
    <property type="protein sequence ID" value="QNN59025.1"/>
    <property type="molecule type" value="Genomic_DNA"/>
</dbReference>
<dbReference type="Proteomes" id="UP000515811">
    <property type="component" value="Chromosome"/>
</dbReference>
<dbReference type="AlphaFoldDB" id="A0A7G9RTV0"/>
<gene>
    <name evidence="1" type="ORF">H9K76_09645</name>
</gene>
<sequence length="116" mass="12710">MLALTSEKVQGVLDDATYFATLCLARDGKRYFFSSIHVDGDPVSVPNKRWSSRKAALQALAVLAQSNHKAKPGQVASFAHETFVMDDFDAVNDSTLNELREALNDPPPDEKDMGPT</sequence>
<reference evidence="1 2" key="1">
    <citation type="submission" date="2020-08" db="EMBL/GenBank/DDBJ databases">
        <title>Genome sequence of Diaphorobacter ruginosibacter DSM 27467T.</title>
        <authorList>
            <person name="Hyun D.-W."/>
            <person name="Bae J.-W."/>
        </authorList>
    </citation>
    <scope>NUCLEOTIDE SEQUENCE [LARGE SCALE GENOMIC DNA]</scope>
    <source>
        <strain evidence="1 2">DSM 27467</strain>
    </source>
</reference>
<keyword evidence="2" id="KW-1185">Reference proteome</keyword>
<dbReference type="RefSeq" id="WP_187599890.1">
    <property type="nucleotide sequence ID" value="NZ_CP060714.1"/>
</dbReference>
<evidence type="ECO:0000313" key="1">
    <source>
        <dbReference type="EMBL" id="QNN59025.1"/>
    </source>
</evidence>
<evidence type="ECO:0000313" key="2">
    <source>
        <dbReference type="Proteomes" id="UP000515811"/>
    </source>
</evidence>
<protein>
    <submittedName>
        <fullName evidence="1">Uncharacterized protein</fullName>
    </submittedName>
</protein>